<keyword evidence="4" id="KW-1185">Reference proteome</keyword>
<evidence type="ECO:0000259" key="2">
    <source>
        <dbReference type="Pfam" id="PF14028"/>
    </source>
</evidence>
<name>A0ABN2NWW1_9ACTN</name>
<organism evidence="3 4">
    <name type="scientific">Streptomyces sodiiphilus</name>
    <dbReference type="NCBI Taxonomy" id="226217"/>
    <lineage>
        <taxon>Bacteria</taxon>
        <taxon>Bacillati</taxon>
        <taxon>Actinomycetota</taxon>
        <taxon>Actinomycetes</taxon>
        <taxon>Kitasatosporales</taxon>
        <taxon>Streptomycetaceae</taxon>
        <taxon>Streptomyces</taxon>
    </lineage>
</organism>
<accession>A0ABN2NWW1</accession>
<sequence>MAPGSPIRYQWQPGTLLRASTAAHPIPLADLDLYGADSATAGAKWLATVWRDEWVPAALAAASPVLCRQIDAILADAEPEERRVRRAVLSVASYLLRWNNRPTPFGAFAGVAPARTGPGMHLAWGTGQRTVLRPDADWMTDIILRLERSLALIERLTVVANNTGHSRGDRHVVPGLPSTGRDVLLAPVEMSVRRTRPVATVLDAARSPVPYDVLLRHLAEQFPAARPRQLKALLADLLSRHVLISNLWPPMTCVDTLTHVSAQLEKADASSIPGIGNLARQLHAFREAMDNPDTATPWAPGTTLTRDMRRLSDVAPVPLLVDTVLDCDLQVPEDVLCEAAEAVGVMYRLTPHPYGYPQWQDYHRRFRARYGVGALVPVLDLVADSGLGLPADYTGADRRRAPRLLTERDEKLIALLHQAMLDGRREIVLTRRTVEELAAGDSEHILPIPRAEVAVEIHAASAEAVRRGDYRLRITGMPRPGSSMFGRFAHLLPPDAQDRLTAGYAITAPEAIPAQLSFAPRRRRNENVARTMRLLPHVIPLGEHHEPGPGVIPLEDLAVTADARQFYLVQMSTGRRIEPRVPHALEAGIHTPPLARFLAEITTARCAVYKAFAFGAAARLPYLPRVRYKKTILAPARWLITAAELPAHTAPMADWEKALDQWRDLLRVPDRVAVVEYDQQLPIDLGQQMHRALLRTRLDSTRRIELRETVHQDERAWIGRPHELLIPLALDDSAAQRTEPPDLTHGPVTTEPLLPGRSTVLHARLHVHPMRVDEILTGHLDSLLRRFDPAPAWWFRRHRDTSRPDSAPYLELYLTLPDADSYRQAAAHVHDWAAHLHQQHLAAQLELCTYQPQTGRYGHGPAMDAAHTVFAADSAACMAQIRAAPDDRSTAQALAAASMFELAESFTGDADRAAGWLTHNLPREHGPLDRALLNNALALADPARTALRSRPGGHAIATTWQNRAAALAAYREQLAQQRDPHTVLRSLLHEHHIRALPVDPDRERITGRLVRACAQRHMVRSSGAHRAHTN</sequence>
<proteinExistence type="predicted"/>
<dbReference type="EMBL" id="BAAAMJ010000010">
    <property type="protein sequence ID" value="GAA1904877.1"/>
    <property type="molecule type" value="Genomic_DNA"/>
</dbReference>
<dbReference type="InterPro" id="IPR006827">
    <property type="entry name" value="Lant_deHydtase_N"/>
</dbReference>
<dbReference type="Pfam" id="PF14028">
    <property type="entry name" value="Lant_dehydr_C"/>
    <property type="match status" value="1"/>
</dbReference>
<feature type="domain" description="Thiopeptide-type bacteriocin biosynthesis" evidence="2">
    <location>
        <begin position="762"/>
        <end position="1011"/>
    </location>
</feature>
<evidence type="ECO:0000259" key="1">
    <source>
        <dbReference type="Pfam" id="PF04738"/>
    </source>
</evidence>
<protein>
    <submittedName>
        <fullName evidence="3">Lantibiotic dehydratase</fullName>
    </submittedName>
</protein>
<reference evidence="3 4" key="1">
    <citation type="journal article" date="2019" name="Int. J. Syst. Evol. Microbiol.">
        <title>The Global Catalogue of Microorganisms (GCM) 10K type strain sequencing project: providing services to taxonomists for standard genome sequencing and annotation.</title>
        <authorList>
            <consortium name="The Broad Institute Genomics Platform"/>
            <consortium name="The Broad Institute Genome Sequencing Center for Infectious Disease"/>
            <person name="Wu L."/>
            <person name="Ma J."/>
        </authorList>
    </citation>
    <scope>NUCLEOTIDE SEQUENCE [LARGE SCALE GENOMIC DNA]</scope>
    <source>
        <strain evidence="3 4">JCM 13581</strain>
    </source>
</reference>
<comment type="caution">
    <text evidence="3">The sequence shown here is derived from an EMBL/GenBank/DDBJ whole genome shotgun (WGS) entry which is preliminary data.</text>
</comment>
<gene>
    <name evidence="3" type="ORF">GCM10009716_13570</name>
</gene>
<dbReference type="RefSeq" id="WP_344259595.1">
    <property type="nucleotide sequence ID" value="NZ_BAAAMJ010000010.1"/>
</dbReference>
<dbReference type="Pfam" id="PF04738">
    <property type="entry name" value="Lant_dehydr_N"/>
    <property type="match status" value="1"/>
</dbReference>
<evidence type="ECO:0000313" key="4">
    <source>
        <dbReference type="Proteomes" id="UP001501303"/>
    </source>
</evidence>
<dbReference type="Proteomes" id="UP001501303">
    <property type="component" value="Unassembled WGS sequence"/>
</dbReference>
<feature type="domain" description="Lantibiotic dehydratase N-terminal" evidence="1">
    <location>
        <begin position="52"/>
        <end position="694"/>
    </location>
</feature>
<evidence type="ECO:0000313" key="3">
    <source>
        <dbReference type="EMBL" id="GAA1904877.1"/>
    </source>
</evidence>
<dbReference type="NCBIfam" id="TIGR03891">
    <property type="entry name" value="thiopep_ocin"/>
    <property type="match status" value="1"/>
</dbReference>
<dbReference type="InterPro" id="IPR023809">
    <property type="entry name" value="Thiopep_bacteriocin_synth_dom"/>
</dbReference>